<evidence type="ECO:0000256" key="2">
    <source>
        <dbReference type="ARBA" id="ARBA00009142"/>
    </source>
</evidence>
<feature type="transmembrane region" description="Helical" evidence="8">
    <location>
        <begin position="71"/>
        <end position="89"/>
    </location>
</feature>
<sequence length="251" mass="27702">MLIIIIYLVLISFLATLVRSTFGFGESLIAVPLFLLFIPLHVAVPLSVLMSIFVAAVVVVQDHRSIHFQSAKWLILYALLGIPVGLLVLSYGNEYWVKIGLGALIISYSIFTLRAKHSVKLEHDSPFWLFICRFLSGVLGGAYGINGPPLVVYGNKRGWSAQHFRATLQAYFLPASFIGVVGYGVQGLLGWTVIQYFFICIPAMLPAISLGRYLNRRLQGNTFYKYVYAGLIAIGAMLIIFTLAGQGGKLH</sequence>
<evidence type="ECO:0000256" key="5">
    <source>
        <dbReference type="ARBA" id="ARBA00022692"/>
    </source>
</evidence>
<dbReference type="InterPro" id="IPR002781">
    <property type="entry name" value="TM_pro_TauE-like"/>
</dbReference>
<evidence type="ECO:0000256" key="8">
    <source>
        <dbReference type="RuleBase" id="RU363041"/>
    </source>
</evidence>
<feature type="transmembrane region" description="Helical" evidence="8">
    <location>
        <begin position="226"/>
        <end position="245"/>
    </location>
</feature>
<proteinExistence type="inferred from homology"/>
<name>A0ABZ2YT34_9BACT</name>
<comment type="similarity">
    <text evidence="2 8">Belongs to the 4-toluene sulfonate uptake permease (TSUP) (TC 2.A.102) family.</text>
</comment>
<reference evidence="10" key="1">
    <citation type="submission" date="2024-03" db="EMBL/GenBank/DDBJ databases">
        <title>Chitinophaga horti sp. nov., isolated from garden soil.</title>
        <authorList>
            <person name="Lee D.S."/>
            <person name="Han D.M."/>
            <person name="Baek J.H."/>
            <person name="Choi D.G."/>
            <person name="Jeon J.H."/>
            <person name="Jeon C.O."/>
        </authorList>
    </citation>
    <scope>NUCLEOTIDE SEQUENCE [LARGE SCALE GENOMIC DNA]</scope>
    <source>
        <strain evidence="10">GPA1</strain>
    </source>
</reference>
<keyword evidence="4 8" id="KW-1003">Cell membrane</keyword>
<keyword evidence="7 8" id="KW-0472">Membrane</keyword>
<evidence type="ECO:0000313" key="10">
    <source>
        <dbReference type="Proteomes" id="UP001485459"/>
    </source>
</evidence>
<accession>A0ABZ2YT34</accession>
<evidence type="ECO:0000256" key="7">
    <source>
        <dbReference type="ARBA" id="ARBA00023136"/>
    </source>
</evidence>
<feature type="transmembrane region" description="Helical" evidence="8">
    <location>
        <begin position="193"/>
        <end position="214"/>
    </location>
</feature>
<feature type="transmembrane region" description="Helical" evidence="8">
    <location>
        <begin position="33"/>
        <end position="59"/>
    </location>
</feature>
<comment type="subcellular location">
    <subcellularLocation>
        <location evidence="1 8">Cell membrane</location>
        <topology evidence="1 8">Multi-pass membrane protein</topology>
    </subcellularLocation>
</comment>
<keyword evidence="5 8" id="KW-0812">Transmembrane</keyword>
<evidence type="ECO:0000256" key="6">
    <source>
        <dbReference type="ARBA" id="ARBA00022989"/>
    </source>
</evidence>
<evidence type="ECO:0000256" key="3">
    <source>
        <dbReference type="ARBA" id="ARBA00022448"/>
    </source>
</evidence>
<gene>
    <name evidence="9" type="ORF">WJU16_05430</name>
</gene>
<keyword evidence="3" id="KW-0813">Transport</keyword>
<dbReference type="EMBL" id="CP149822">
    <property type="protein sequence ID" value="WZN42472.1"/>
    <property type="molecule type" value="Genomic_DNA"/>
</dbReference>
<dbReference type="PANTHER" id="PTHR30269:SF37">
    <property type="entry name" value="MEMBRANE TRANSPORTER PROTEIN"/>
    <property type="match status" value="1"/>
</dbReference>
<organism evidence="9 10">
    <name type="scientific">Chitinophaga pollutisoli</name>
    <dbReference type="NCBI Taxonomy" id="3133966"/>
    <lineage>
        <taxon>Bacteria</taxon>
        <taxon>Pseudomonadati</taxon>
        <taxon>Bacteroidota</taxon>
        <taxon>Chitinophagia</taxon>
        <taxon>Chitinophagales</taxon>
        <taxon>Chitinophagaceae</taxon>
        <taxon>Chitinophaga</taxon>
    </lineage>
</organism>
<keyword evidence="10" id="KW-1185">Reference proteome</keyword>
<dbReference type="Pfam" id="PF01925">
    <property type="entry name" value="TauE"/>
    <property type="match status" value="1"/>
</dbReference>
<evidence type="ECO:0000256" key="4">
    <source>
        <dbReference type="ARBA" id="ARBA00022475"/>
    </source>
</evidence>
<feature type="transmembrane region" description="Helical" evidence="8">
    <location>
        <begin position="127"/>
        <end position="145"/>
    </location>
</feature>
<dbReference type="InterPro" id="IPR052017">
    <property type="entry name" value="TSUP"/>
</dbReference>
<evidence type="ECO:0000256" key="1">
    <source>
        <dbReference type="ARBA" id="ARBA00004651"/>
    </source>
</evidence>
<evidence type="ECO:0000313" key="9">
    <source>
        <dbReference type="EMBL" id="WZN42472.1"/>
    </source>
</evidence>
<dbReference type="RefSeq" id="WP_341837306.1">
    <property type="nucleotide sequence ID" value="NZ_CP149822.1"/>
</dbReference>
<keyword evidence="6 8" id="KW-1133">Transmembrane helix</keyword>
<dbReference type="Proteomes" id="UP001485459">
    <property type="component" value="Chromosome"/>
</dbReference>
<dbReference type="PANTHER" id="PTHR30269">
    <property type="entry name" value="TRANSMEMBRANE PROTEIN YFCA"/>
    <property type="match status" value="1"/>
</dbReference>
<protein>
    <recommendedName>
        <fullName evidence="8">Probable membrane transporter protein</fullName>
    </recommendedName>
</protein>